<keyword evidence="2" id="KW-0812">Transmembrane</keyword>
<dbReference type="AlphaFoldDB" id="A0A0F9V6N7"/>
<dbReference type="EMBL" id="LAZR01000045">
    <property type="protein sequence ID" value="KKN99654.1"/>
    <property type="molecule type" value="Genomic_DNA"/>
</dbReference>
<proteinExistence type="predicted"/>
<reference evidence="3" key="1">
    <citation type="journal article" date="2015" name="Nature">
        <title>Complex archaea that bridge the gap between prokaryotes and eukaryotes.</title>
        <authorList>
            <person name="Spang A."/>
            <person name="Saw J.H."/>
            <person name="Jorgensen S.L."/>
            <person name="Zaremba-Niedzwiedzka K."/>
            <person name="Martijn J."/>
            <person name="Lind A.E."/>
            <person name="van Eijk R."/>
            <person name="Schleper C."/>
            <person name="Guy L."/>
            <person name="Ettema T.J."/>
        </authorList>
    </citation>
    <scope>NUCLEOTIDE SEQUENCE</scope>
</reference>
<evidence type="ECO:0000256" key="1">
    <source>
        <dbReference type="SAM" id="MobiDB-lite"/>
    </source>
</evidence>
<evidence type="ECO:0000313" key="3">
    <source>
        <dbReference type="EMBL" id="KKN99654.1"/>
    </source>
</evidence>
<evidence type="ECO:0000256" key="2">
    <source>
        <dbReference type="SAM" id="Phobius"/>
    </source>
</evidence>
<organism evidence="3">
    <name type="scientific">marine sediment metagenome</name>
    <dbReference type="NCBI Taxonomy" id="412755"/>
    <lineage>
        <taxon>unclassified sequences</taxon>
        <taxon>metagenomes</taxon>
        <taxon>ecological metagenomes</taxon>
    </lineage>
</organism>
<feature type="compositionally biased region" description="Basic residues" evidence="1">
    <location>
        <begin position="34"/>
        <end position="43"/>
    </location>
</feature>
<keyword evidence="2" id="KW-0472">Membrane</keyword>
<feature type="transmembrane region" description="Helical" evidence="2">
    <location>
        <begin position="6"/>
        <end position="25"/>
    </location>
</feature>
<protein>
    <submittedName>
        <fullName evidence="3">Uncharacterized protein</fullName>
    </submittedName>
</protein>
<sequence length="49" mass="5612">MTTDLFIASFLILALAAIAIVSLTTQRGSEEKKRQRSSLHRPIRRDDER</sequence>
<feature type="region of interest" description="Disordered" evidence="1">
    <location>
        <begin position="25"/>
        <end position="49"/>
    </location>
</feature>
<keyword evidence="2" id="KW-1133">Transmembrane helix</keyword>
<gene>
    <name evidence="3" type="ORF">LCGC14_0134000</name>
</gene>
<comment type="caution">
    <text evidence="3">The sequence shown here is derived from an EMBL/GenBank/DDBJ whole genome shotgun (WGS) entry which is preliminary data.</text>
</comment>
<accession>A0A0F9V6N7</accession>
<name>A0A0F9V6N7_9ZZZZ</name>